<gene>
    <name evidence="2" type="ORF">GCM10009096_17300</name>
</gene>
<keyword evidence="1" id="KW-0472">Membrane</keyword>
<keyword evidence="1" id="KW-1133">Transmembrane helix</keyword>
<feature type="transmembrane region" description="Helical" evidence="1">
    <location>
        <begin position="6"/>
        <end position="27"/>
    </location>
</feature>
<proteinExistence type="predicted"/>
<keyword evidence="3" id="KW-1185">Reference proteome</keyword>
<dbReference type="SUPFAM" id="SSF50630">
    <property type="entry name" value="Acid proteases"/>
    <property type="match status" value="2"/>
</dbReference>
<evidence type="ECO:0000313" key="2">
    <source>
        <dbReference type="EMBL" id="GAA0476090.1"/>
    </source>
</evidence>
<evidence type="ECO:0000313" key="3">
    <source>
        <dbReference type="Proteomes" id="UP001500713"/>
    </source>
</evidence>
<dbReference type="InterPro" id="IPR034122">
    <property type="entry name" value="Retropepsin-like_bacterial"/>
</dbReference>
<dbReference type="Pfam" id="PF13650">
    <property type="entry name" value="Asp_protease_2"/>
    <property type="match status" value="2"/>
</dbReference>
<reference evidence="3" key="1">
    <citation type="journal article" date="2019" name="Int. J. Syst. Evol. Microbiol.">
        <title>The Global Catalogue of Microorganisms (GCM) 10K type strain sequencing project: providing services to taxonomists for standard genome sequencing and annotation.</title>
        <authorList>
            <consortium name="The Broad Institute Genomics Platform"/>
            <consortium name="The Broad Institute Genome Sequencing Center for Infectious Disease"/>
            <person name="Wu L."/>
            <person name="Ma J."/>
        </authorList>
    </citation>
    <scope>NUCLEOTIDE SEQUENCE [LARGE SCALE GENOMIC DNA]</scope>
    <source>
        <strain evidence="3">JCM 14162</strain>
    </source>
</reference>
<sequence length="339" mass="36851">MSPLEFWGIYTLMSIFPPISAVLPLLFSAQIAEPAAPLPEAAAAIPEIVEPEAILADRLPDQFIKPDAEQIAIAEDQKARMTVPVSIEGSGPFEFIIDTAAQRTILSKEIAGSLTLELEEEVNIVALAGNTIVQTVYVPELTLGTRSYGGLVAPTFRSTNIGADGVLGLDSLQGQRILFDFIDSNIAVEDTSQKRKARSRREIVVTARRRSGQLIFTNAEISGIKVSVIIDTGGELSIGNKALQRRLRMKRSALQQINLVDVTGRSIAADYGVASELHIGRARFGVIPIAFADIAPFAALKLDKKPAMFLGMDALRKFDRMAIDFANRKIYFLLPKDAS</sequence>
<dbReference type="EMBL" id="BAAAEM010000002">
    <property type="protein sequence ID" value="GAA0476090.1"/>
    <property type="molecule type" value="Genomic_DNA"/>
</dbReference>
<keyword evidence="1" id="KW-0812">Transmembrane</keyword>
<dbReference type="InterPro" id="IPR021109">
    <property type="entry name" value="Peptidase_aspartic_dom_sf"/>
</dbReference>
<dbReference type="Gene3D" id="2.40.70.10">
    <property type="entry name" value="Acid Proteases"/>
    <property type="match status" value="2"/>
</dbReference>
<dbReference type="Proteomes" id="UP001500713">
    <property type="component" value="Unassembled WGS sequence"/>
</dbReference>
<organism evidence="2 3">
    <name type="scientific">Parasphingorhabdus litoris</name>
    <dbReference type="NCBI Taxonomy" id="394733"/>
    <lineage>
        <taxon>Bacteria</taxon>
        <taxon>Pseudomonadati</taxon>
        <taxon>Pseudomonadota</taxon>
        <taxon>Alphaproteobacteria</taxon>
        <taxon>Sphingomonadales</taxon>
        <taxon>Sphingomonadaceae</taxon>
        <taxon>Parasphingorhabdus</taxon>
    </lineage>
</organism>
<dbReference type="CDD" id="cd05483">
    <property type="entry name" value="retropepsin_like_bacteria"/>
    <property type="match status" value="1"/>
</dbReference>
<comment type="caution">
    <text evidence="2">The sequence shown here is derived from an EMBL/GenBank/DDBJ whole genome shotgun (WGS) entry which is preliminary data.</text>
</comment>
<accession>A0ABP3KC88</accession>
<protein>
    <submittedName>
        <fullName evidence="2">Retropepsin-like aspartic protease</fullName>
    </submittedName>
</protein>
<name>A0ABP3KC88_9SPHN</name>
<evidence type="ECO:0000256" key="1">
    <source>
        <dbReference type="SAM" id="Phobius"/>
    </source>
</evidence>